<proteinExistence type="predicted"/>
<gene>
    <name evidence="8" type="ORF">R4485_26590</name>
    <name evidence="7" type="ORF">XA26_01590</name>
</gene>
<evidence type="ECO:0000256" key="4">
    <source>
        <dbReference type="ARBA" id="ARBA00023136"/>
    </source>
</evidence>
<dbReference type="AlphaFoldDB" id="A0A0N9X9W8"/>
<comment type="subcellular location">
    <subcellularLocation>
        <location evidence="1">Endomembrane system</location>
        <topology evidence="1">Multi-pass membrane protein</topology>
    </subcellularLocation>
</comment>
<evidence type="ECO:0000313" key="8">
    <source>
        <dbReference type="EMBL" id="MDV7293725.1"/>
    </source>
</evidence>
<sequence length="137" mass="15074">MTDTWWGSALISLGAALLLSWLVLVIALLALRPRGNLLKEALRLLPDLLRLIRRLAADKSLPRGVRIRLALLAVYLALPIDLIPDFIPVLGYADDAIIVTVVLRSVVRHAGLDAVRVHWPGTDDGFDVMVRLTGLSR</sequence>
<dbReference type="Proteomes" id="UP001186041">
    <property type="component" value="Unassembled WGS sequence"/>
</dbReference>
<evidence type="ECO:0000256" key="2">
    <source>
        <dbReference type="ARBA" id="ARBA00022692"/>
    </source>
</evidence>
<reference evidence="7 9" key="1">
    <citation type="journal article" date="2015" name="MBio">
        <title>Enzymatic Degradation of Phenazines Can Generate Energy and Protect Sensitive Organisms from Toxicity.</title>
        <authorList>
            <person name="Costa K.C."/>
            <person name="Bergkessel M."/>
            <person name="Saunders S."/>
            <person name="Korlach J."/>
            <person name="Newman D.K."/>
        </authorList>
    </citation>
    <scope>NUCLEOTIDE SEQUENCE [LARGE SCALE GENOMIC DNA]</scope>
    <source>
        <strain evidence="7 9">CT6</strain>
    </source>
</reference>
<dbReference type="PATRIC" id="fig|1766.6.peg.155"/>
<dbReference type="EMBL" id="JAWLVV010000030">
    <property type="protein sequence ID" value="MDV7293725.1"/>
    <property type="molecule type" value="Genomic_DNA"/>
</dbReference>
<evidence type="ECO:0000313" key="9">
    <source>
        <dbReference type="Proteomes" id="UP000057134"/>
    </source>
</evidence>
<keyword evidence="9" id="KW-1185">Reference proteome</keyword>
<reference evidence="8" key="2">
    <citation type="submission" date="2023-10" db="EMBL/GenBank/DDBJ databases">
        <title>Mycolicibacterium fortuitum clinical isolates causing pulmonary infections in humans.</title>
        <authorList>
            <person name="Mejia-Ponce P.M."/>
            <person name="Zenteno-Cuevas R."/>
            <person name="Licona-Cassani C."/>
        </authorList>
    </citation>
    <scope>NUCLEOTIDE SEQUENCE</scope>
    <source>
        <strain evidence="8">M8</strain>
    </source>
</reference>
<dbReference type="RefSeq" id="WP_054600723.1">
    <property type="nucleotide sequence ID" value="NZ_CP011269.1"/>
</dbReference>
<dbReference type="GO" id="GO:0012505">
    <property type="term" value="C:endomembrane system"/>
    <property type="evidence" value="ECO:0007669"/>
    <property type="project" value="UniProtKB-SubCell"/>
</dbReference>
<keyword evidence="3 5" id="KW-1133">Transmembrane helix</keyword>
<evidence type="ECO:0000256" key="1">
    <source>
        <dbReference type="ARBA" id="ARBA00004127"/>
    </source>
</evidence>
<protein>
    <submittedName>
        <fullName evidence="8">YkvA family protein</fullName>
    </submittedName>
</protein>
<dbReference type="EMBL" id="CP011269">
    <property type="protein sequence ID" value="ALI24025.1"/>
    <property type="molecule type" value="Genomic_DNA"/>
</dbReference>
<accession>A0A0N9X9W8</accession>
<evidence type="ECO:0000313" key="7">
    <source>
        <dbReference type="EMBL" id="ALI24025.1"/>
    </source>
</evidence>
<name>A0A0N9X9W8_MYCFO</name>
<evidence type="ECO:0000256" key="3">
    <source>
        <dbReference type="ARBA" id="ARBA00022989"/>
    </source>
</evidence>
<dbReference type="InterPro" id="IPR010652">
    <property type="entry name" value="DUF1232"/>
</dbReference>
<feature type="domain" description="DUF1232" evidence="6">
    <location>
        <begin position="66"/>
        <end position="100"/>
    </location>
</feature>
<feature type="transmembrane region" description="Helical" evidence="5">
    <location>
        <begin position="6"/>
        <end position="31"/>
    </location>
</feature>
<dbReference type="STRING" id="1766.XA26_01590"/>
<keyword evidence="4 5" id="KW-0472">Membrane</keyword>
<evidence type="ECO:0000259" key="6">
    <source>
        <dbReference type="Pfam" id="PF06803"/>
    </source>
</evidence>
<keyword evidence="2 5" id="KW-0812">Transmembrane</keyword>
<dbReference type="Proteomes" id="UP000057134">
    <property type="component" value="Chromosome"/>
</dbReference>
<dbReference type="KEGG" id="mft:XA26_01590"/>
<evidence type="ECO:0000256" key="5">
    <source>
        <dbReference type="SAM" id="Phobius"/>
    </source>
</evidence>
<organism evidence="7 9">
    <name type="scientific">Mycolicibacterium fortuitum</name>
    <name type="common">Mycobacterium fortuitum</name>
    <dbReference type="NCBI Taxonomy" id="1766"/>
    <lineage>
        <taxon>Bacteria</taxon>
        <taxon>Bacillati</taxon>
        <taxon>Actinomycetota</taxon>
        <taxon>Actinomycetes</taxon>
        <taxon>Mycobacteriales</taxon>
        <taxon>Mycobacteriaceae</taxon>
        <taxon>Mycolicibacterium</taxon>
    </lineage>
</organism>
<dbReference type="Pfam" id="PF06803">
    <property type="entry name" value="DUF1232"/>
    <property type="match status" value="1"/>
</dbReference>